<evidence type="ECO:0000256" key="1">
    <source>
        <dbReference type="SAM" id="SignalP"/>
    </source>
</evidence>
<keyword evidence="3" id="KW-1185">Reference proteome</keyword>
<evidence type="ECO:0008006" key="4">
    <source>
        <dbReference type="Google" id="ProtNLM"/>
    </source>
</evidence>
<dbReference type="Proteomes" id="UP001354989">
    <property type="component" value="Plasmid pPP3"/>
</dbReference>
<dbReference type="RefSeq" id="WP_338398871.1">
    <property type="nucleotide sequence ID" value="NZ_AP025295.1"/>
</dbReference>
<proteinExistence type="predicted"/>
<sequence>MKQRYSGLCIFLLSFFYIAYSPQAFSQGKVVVAAQNASPQEKKSAQFICDGNNDQEEIMQAMKSGKVVELSSGDFYCLETIIGQNNILQGKGKQKTKIHFTNVEQGVVLGGKRSLMSLGKIKLSKGGKTINSSKNLAQWINPGDRVLITSSDDYNGLRSYYKKGESVIISSVSGNSCTIKGGLKDDYNKKVSLTYYELADHVGIQNLSVEMKNGSVCLYIKNATNAFYKNVALKDVTEKAKQGFRISHVYGFTYENLEAEGILQGHEKKLPHGYGFYISGAENGEISNCHGKNNKHSFEISGYGASPVTRNIIVKNCSSTNDWKAGFSTHGAASGIQWLNCTVKNGNGGFLLRSDHNQIINPVIDLRPDAFNAAFFFGEYTQQGGVWDKFDGIGGNNLQIKNAQVNCNNSPTPYFTFRDPIRHFHLEGGEFKGSPVSILTTEGNICHDFLIKNVTFHANRMRTLFNIYPGDGDDVVQLTFENVTICGAGKDIQLVNTENDIELDVKNINMDCKQ</sequence>
<accession>A0ABM7VL38</accession>
<feature type="signal peptide" evidence="1">
    <location>
        <begin position="1"/>
        <end position="26"/>
    </location>
</feature>
<name>A0ABM7VL38_9BACT</name>
<keyword evidence="1" id="KW-0732">Signal</keyword>
<protein>
    <recommendedName>
        <fullName evidence="4">Right handed beta helix domain-containing protein</fullName>
    </recommendedName>
</protein>
<dbReference type="InterPro" id="IPR011050">
    <property type="entry name" value="Pectin_lyase_fold/virulence"/>
</dbReference>
<gene>
    <name evidence="2" type="ORF">PEPS_39640</name>
</gene>
<evidence type="ECO:0000313" key="2">
    <source>
        <dbReference type="EMBL" id="BDD01684.1"/>
    </source>
</evidence>
<evidence type="ECO:0000313" key="3">
    <source>
        <dbReference type="Proteomes" id="UP001354989"/>
    </source>
</evidence>
<keyword evidence="2" id="KW-0614">Plasmid</keyword>
<dbReference type="InterPro" id="IPR012334">
    <property type="entry name" value="Pectin_lyas_fold"/>
</dbReference>
<feature type="chain" id="PRO_5046690019" description="Right handed beta helix domain-containing protein" evidence="1">
    <location>
        <begin position="27"/>
        <end position="514"/>
    </location>
</feature>
<dbReference type="SUPFAM" id="SSF51126">
    <property type="entry name" value="Pectin lyase-like"/>
    <property type="match status" value="1"/>
</dbReference>
<geneLocation type="plasmid" evidence="2 3">
    <name>pPP3</name>
</geneLocation>
<dbReference type="Gene3D" id="2.160.20.10">
    <property type="entry name" value="Single-stranded right-handed beta-helix, Pectin lyase-like"/>
    <property type="match status" value="1"/>
</dbReference>
<organism evidence="2 3">
    <name type="scientific">Persicobacter psychrovividus</name>
    <dbReference type="NCBI Taxonomy" id="387638"/>
    <lineage>
        <taxon>Bacteria</taxon>
        <taxon>Pseudomonadati</taxon>
        <taxon>Bacteroidota</taxon>
        <taxon>Cytophagia</taxon>
        <taxon>Cytophagales</taxon>
        <taxon>Persicobacteraceae</taxon>
        <taxon>Persicobacter</taxon>
    </lineage>
</organism>
<dbReference type="EMBL" id="AP025295">
    <property type="protein sequence ID" value="BDD01684.1"/>
    <property type="molecule type" value="Genomic_DNA"/>
</dbReference>
<reference evidence="2 3" key="1">
    <citation type="submission" date="2021-12" db="EMBL/GenBank/DDBJ databases">
        <title>Genome sequencing of bacteria with rrn-lacking chromosome and rrn-plasmid.</title>
        <authorList>
            <person name="Anda M."/>
            <person name="Iwasaki W."/>
        </authorList>
    </citation>
    <scope>NUCLEOTIDE SEQUENCE [LARGE SCALE GENOMIC DNA]</scope>
    <source>
        <strain evidence="2 3">NBRC 101262</strain>
        <plasmid evidence="2 3">pPP3</plasmid>
    </source>
</reference>